<accession>A0A367XUY4</accession>
<evidence type="ECO:0000256" key="1">
    <source>
        <dbReference type="SAM" id="MobiDB-lite"/>
    </source>
</evidence>
<organism evidence="2 3">
    <name type="scientific">Candida viswanathii</name>
    <dbReference type="NCBI Taxonomy" id="5486"/>
    <lineage>
        <taxon>Eukaryota</taxon>
        <taxon>Fungi</taxon>
        <taxon>Dikarya</taxon>
        <taxon>Ascomycota</taxon>
        <taxon>Saccharomycotina</taxon>
        <taxon>Pichiomycetes</taxon>
        <taxon>Debaryomycetaceae</taxon>
        <taxon>Candida/Lodderomyces clade</taxon>
        <taxon>Candida</taxon>
    </lineage>
</organism>
<evidence type="ECO:0000313" key="2">
    <source>
        <dbReference type="EMBL" id="RCK56612.1"/>
    </source>
</evidence>
<comment type="caution">
    <text evidence="2">The sequence shown here is derived from an EMBL/GenBank/DDBJ whole genome shotgun (WGS) entry which is preliminary data.</text>
</comment>
<gene>
    <name evidence="2" type="ORF">Cantr_05837</name>
</gene>
<dbReference type="AlphaFoldDB" id="A0A367XUY4"/>
<sequence length="240" mass="27825">MVDSLYPDLTVQLPPNQQQQQQPPPPTTKESMDYEDLQAKAEVNKLNQLNSKKRQEYMDGLGSVTIEFHEDPPENNSNVSLSNVNRDKQLYHQIKSMSREPTLLSNYTRTRKPRCHFERSCTLGSQTPRQWVRAGDQRFVHAVFPDLLEQLHMAITEETTGGEGRRRFVHPGYMSTQDEEDLQEEKLLNDPQLMRYNLDNFKPEWISQRVTSSSKPTRTGACLGCWRPSQITTSMNNREL</sequence>
<keyword evidence="3" id="KW-1185">Reference proteome</keyword>
<feature type="region of interest" description="Disordered" evidence="1">
    <location>
        <begin position="1"/>
        <end position="33"/>
    </location>
</feature>
<name>A0A367XUY4_9ASCO</name>
<dbReference type="STRING" id="5486.A0A367XUY4"/>
<evidence type="ECO:0000313" key="3">
    <source>
        <dbReference type="Proteomes" id="UP000253472"/>
    </source>
</evidence>
<reference evidence="2 3" key="1">
    <citation type="submission" date="2018-06" db="EMBL/GenBank/DDBJ databases">
        <title>Whole genome sequencing of Candida tropicalis (genome annotated by CSBL at Korea University).</title>
        <authorList>
            <person name="Ahn J."/>
        </authorList>
    </citation>
    <scope>NUCLEOTIDE SEQUENCE [LARGE SCALE GENOMIC DNA]</scope>
    <source>
        <strain evidence="2 3">ATCC 20962</strain>
    </source>
</reference>
<dbReference type="Proteomes" id="UP000253472">
    <property type="component" value="Unassembled WGS sequence"/>
</dbReference>
<dbReference type="EMBL" id="QLNQ01000029">
    <property type="protein sequence ID" value="RCK56612.1"/>
    <property type="molecule type" value="Genomic_DNA"/>
</dbReference>
<protein>
    <submittedName>
        <fullName evidence="2">Uncharacterized protein</fullName>
    </submittedName>
</protein>
<proteinExistence type="predicted"/>